<gene>
    <name evidence="1" type="ORF">F9278_25705</name>
</gene>
<name>A0A5P8K7G5_9ACTN</name>
<dbReference type="EMBL" id="CP045096">
    <property type="protein sequence ID" value="QFQ98984.1"/>
    <property type="molecule type" value="Genomic_DNA"/>
</dbReference>
<sequence length="466" mass="48571">MFTEAQVLMLGGRPAEGVALQQEARGMMDVLIERDPADRAAREMLGNLLYGLGSTLTSAGEPGRAVDALTECAAVYQELAGPGGEAASAMVPLLADVHARKAQALSALGHGVSALVESDEAVIGHLELDAGDAASPYLLDFARVLSMNAGVLYDYGDRDLAVCSADWAVRYYLSKGEEINSGPLAVSVMHGRYLRQAAGIAARVHTEQGRSEIALAAGGTELHTARVMARSDSPGDLADLVSTLTRHGLNLRVAGRTTEGNDLVREARGIDPAAEADATREWQSLTGRGPQGGGGRPVVSYSAAITAATRALGDDKVPSVLRDLVFDPSDGATAVTPSLRCEPETAPALATLLAEVAVGLLRHPGPDHLTAAGVLGIQAHCLFASASRAQVTAMRFRFHEFGGTWARLLLALIAASGSGPADGAIGEDLTGRLSDVATRLQPFSTLDGATRHLVEECEAVIARRHP</sequence>
<protein>
    <recommendedName>
        <fullName evidence="3">Tetratricopeptide repeat protein</fullName>
    </recommendedName>
</protein>
<dbReference type="KEGG" id="sphv:F9278_25705"/>
<dbReference type="Proteomes" id="UP000327294">
    <property type="component" value="Chromosome"/>
</dbReference>
<evidence type="ECO:0000313" key="2">
    <source>
        <dbReference type="Proteomes" id="UP000327294"/>
    </source>
</evidence>
<reference evidence="1 2" key="1">
    <citation type="submission" date="2019-10" db="EMBL/GenBank/DDBJ databases">
        <title>Streptomyces sp. strain GY16 isolated from leaves of Broussonetia papyrifera.</title>
        <authorList>
            <person name="Mo P."/>
        </authorList>
    </citation>
    <scope>NUCLEOTIDE SEQUENCE [LARGE SCALE GENOMIC DNA]</scope>
    <source>
        <strain evidence="1 2">GY16</strain>
    </source>
</reference>
<dbReference type="AlphaFoldDB" id="A0A5P8K7G5"/>
<evidence type="ECO:0008006" key="3">
    <source>
        <dbReference type="Google" id="ProtNLM"/>
    </source>
</evidence>
<proteinExistence type="predicted"/>
<keyword evidence="2" id="KW-1185">Reference proteome</keyword>
<organism evidence="1 2">
    <name type="scientific">Streptomyces phaeolivaceus</name>
    <dbReference type="NCBI Taxonomy" id="2653200"/>
    <lineage>
        <taxon>Bacteria</taxon>
        <taxon>Bacillati</taxon>
        <taxon>Actinomycetota</taxon>
        <taxon>Actinomycetes</taxon>
        <taxon>Kitasatosporales</taxon>
        <taxon>Streptomycetaceae</taxon>
        <taxon>Streptomyces</taxon>
    </lineage>
</organism>
<evidence type="ECO:0000313" key="1">
    <source>
        <dbReference type="EMBL" id="QFQ98984.1"/>
    </source>
</evidence>
<accession>A0A5P8K7G5</accession>